<evidence type="ECO:0000313" key="6">
    <source>
        <dbReference type="Proteomes" id="UP001178508"/>
    </source>
</evidence>
<evidence type="ECO:0000256" key="1">
    <source>
        <dbReference type="ARBA" id="ARBA00022734"/>
    </source>
</evidence>
<dbReference type="EMBL" id="OY660885">
    <property type="protein sequence ID" value="CAJ1084349.1"/>
    <property type="molecule type" value="Genomic_DNA"/>
</dbReference>
<evidence type="ECO:0000256" key="2">
    <source>
        <dbReference type="ARBA" id="ARBA00022737"/>
    </source>
</evidence>
<dbReference type="FunFam" id="2.60.120.740:FF:000001">
    <property type="entry name" value="Adhesion G protein-coupled receptor L2"/>
    <property type="match status" value="1"/>
</dbReference>
<keyword evidence="1" id="KW-0430">Lectin</keyword>
<dbReference type="InterPro" id="IPR000922">
    <property type="entry name" value="Lectin_gal-bd_dom"/>
</dbReference>
<proteinExistence type="predicted"/>
<reference evidence="5" key="1">
    <citation type="submission" date="2023-08" db="EMBL/GenBank/DDBJ databases">
        <authorList>
            <person name="Alioto T."/>
            <person name="Alioto T."/>
            <person name="Gomez Garrido J."/>
        </authorList>
    </citation>
    <scope>NUCLEOTIDE SEQUENCE</scope>
</reference>
<evidence type="ECO:0000256" key="3">
    <source>
        <dbReference type="SAM" id="SignalP"/>
    </source>
</evidence>
<name>A0AAV1HGK4_XYRNO</name>
<evidence type="ECO:0000259" key="4">
    <source>
        <dbReference type="PROSITE" id="PS50228"/>
    </source>
</evidence>
<dbReference type="Pfam" id="PF02140">
    <property type="entry name" value="SUEL_Lectin"/>
    <property type="match status" value="2"/>
</dbReference>
<dbReference type="GO" id="GO:0030246">
    <property type="term" value="F:carbohydrate binding"/>
    <property type="evidence" value="ECO:0007669"/>
    <property type="project" value="UniProtKB-KW"/>
</dbReference>
<keyword evidence="3" id="KW-0732">Signal</keyword>
<dbReference type="PROSITE" id="PS50228">
    <property type="entry name" value="SUEL_LECTIN"/>
    <property type="match status" value="2"/>
</dbReference>
<evidence type="ECO:0000313" key="5">
    <source>
        <dbReference type="EMBL" id="CAJ1084349.1"/>
    </source>
</evidence>
<accession>A0AAV1HGK4</accession>
<dbReference type="InterPro" id="IPR043159">
    <property type="entry name" value="Lectin_gal-bd_sf"/>
</dbReference>
<organism evidence="5 6">
    <name type="scientific">Xyrichtys novacula</name>
    <name type="common">Pearly razorfish</name>
    <name type="synonym">Hemipteronotus novacula</name>
    <dbReference type="NCBI Taxonomy" id="13765"/>
    <lineage>
        <taxon>Eukaryota</taxon>
        <taxon>Metazoa</taxon>
        <taxon>Chordata</taxon>
        <taxon>Craniata</taxon>
        <taxon>Vertebrata</taxon>
        <taxon>Euteleostomi</taxon>
        <taxon>Actinopterygii</taxon>
        <taxon>Neopterygii</taxon>
        <taxon>Teleostei</taxon>
        <taxon>Neoteleostei</taxon>
        <taxon>Acanthomorphata</taxon>
        <taxon>Eupercaria</taxon>
        <taxon>Labriformes</taxon>
        <taxon>Labridae</taxon>
        <taxon>Xyrichtys</taxon>
    </lineage>
</organism>
<dbReference type="CDD" id="cd22833">
    <property type="entry name" value="Gal_Rha_Lectin_CSL1-2_RBL_SML_rpt1"/>
    <property type="match status" value="1"/>
</dbReference>
<dbReference type="Gene3D" id="2.60.120.740">
    <property type="match status" value="2"/>
</dbReference>
<dbReference type="CDD" id="cd22835">
    <property type="entry name" value="Gal_Rha_Lectin_SML_rpt2"/>
    <property type="match status" value="1"/>
</dbReference>
<feature type="domain" description="SUEL-type lectin" evidence="4">
    <location>
        <begin position="129"/>
        <end position="218"/>
    </location>
</feature>
<dbReference type="PANTHER" id="PTHR46780">
    <property type="entry name" value="PROTEIN EVA-1"/>
    <property type="match status" value="1"/>
</dbReference>
<gene>
    <name evidence="5" type="ORF">XNOV1_A022834</name>
</gene>
<feature type="domain" description="SUEL-type lectin" evidence="4">
    <location>
        <begin position="39"/>
        <end position="122"/>
    </location>
</feature>
<sequence>MLFLRLSSALLLTATCFLMTADAIETVTTCDNTISVQRLNCAENGVISVQEALYGRSDRVTCSEGRFPHQLADTSCSQPGTLDALRRRCNGRKVCELNTDTIKSTDPCYGISKYLQTNYTCLPAIHRIVCENSFTSLQCDEGQVINVYGAHYGRLDRSICSFQRPAFETQNVLCSRPVSSVAERCNGRNSCSIKVSNGEFGDPCYGTFKYLEMSYTCLYPE</sequence>
<feature type="signal peptide" evidence="3">
    <location>
        <begin position="1"/>
        <end position="23"/>
    </location>
</feature>
<protein>
    <submittedName>
        <fullName evidence="5">L-rhamnose-binding lectin SML-like</fullName>
    </submittedName>
</protein>
<keyword evidence="6" id="KW-1185">Reference proteome</keyword>
<dbReference type="Proteomes" id="UP001178508">
    <property type="component" value="Chromosome 22"/>
</dbReference>
<dbReference type="AlphaFoldDB" id="A0AAV1HGK4"/>
<feature type="chain" id="PRO_5043920248" evidence="3">
    <location>
        <begin position="24"/>
        <end position="221"/>
    </location>
</feature>
<keyword evidence="2" id="KW-0677">Repeat</keyword>